<dbReference type="AlphaFoldDB" id="A0A4D6LWE0"/>
<gene>
    <name evidence="2" type="ORF">DEO72_LG5g1264</name>
</gene>
<reference evidence="2 3" key="1">
    <citation type="submission" date="2019-04" db="EMBL/GenBank/DDBJ databases">
        <title>An improved genome assembly and genetic linkage map for asparagus bean, Vigna unguiculata ssp. sesquipedialis.</title>
        <authorList>
            <person name="Xia Q."/>
            <person name="Zhang R."/>
            <person name="Dong Y."/>
        </authorList>
    </citation>
    <scope>NUCLEOTIDE SEQUENCE [LARGE SCALE GENOMIC DNA]</scope>
    <source>
        <tissue evidence="2">Leaf</tissue>
    </source>
</reference>
<evidence type="ECO:0000313" key="2">
    <source>
        <dbReference type="EMBL" id="QCD93192.1"/>
    </source>
</evidence>
<organism evidence="2 3">
    <name type="scientific">Vigna unguiculata</name>
    <name type="common">Cowpea</name>
    <dbReference type="NCBI Taxonomy" id="3917"/>
    <lineage>
        <taxon>Eukaryota</taxon>
        <taxon>Viridiplantae</taxon>
        <taxon>Streptophyta</taxon>
        <taxon>Embryophyta</taxon>
        <taxon>Tracheophyta</taxon>
        <taxon>Spermatophyta</taxon>
        <taxon>Magnoliopsida</taxon>
        <taxon>eudicotyledons</taxon>
        <taxon>Gunneridae</taxon>
        <taxon>Pentapetalae</taxon>
        <taxon>rosids</taxon>
        <taxon>fabids</taxon>
        <taxon>Fabales</taxon>
        <taxon>Fabaceae</taxon>
        <taxon>Papilionoideae</taxon>
        <taxon>50 kb inversion clade</taxon>
        <taxon>NPAAA clade</taxon>
        <taxon>indigoferoid/millettioid clade</taxon>
        <taxon>Phaseoleae</taxon>
        <taxon>Vigna</taxon>
    </lineage>
</organism>
<evidence type="ECO:0000256" key="1">
    <source>
        <dbReference type="SAM" id="MobiDB-lite"/>
    </source>
</evidence>
<feature type="compositionally biased region" description="Basic and acidic residues" evidence="1">
    <location>
        <begin position="83"/>
        <end position="92"/>
    </location>
</feature>
<dbReference type="EMBL" id="CP039349">
    <property type="protein sequence ID" value="QCD93192.1"/>
    <property type="molecule type" value="Genomic_DNA"/>
</dbReference>
<accession>A0A4D6LWE0</accession>
<feature type="region of interest" description="Disordered" evidence="1">
    <location>
        <begin position="22"/>
        <end position="92"/>
    </location>
</feature>
<proteinExistence type="predicted"/>
<evidence type="ECO:0000313" key="3">
    <source>
        <dbReference type="Proteomes" id="UP000501690"/>
    </source>
</evidence>
<sequence length="92" mass="10281">MRRQATTTALLATMNEPSLKLRRQRRNSTCTSSGQATSATHSRQQPWKPPLAPPFIHAPAAAKKKMSLEKEERPAVIAHQRNQGKEERGVKP</sequence>
<keyword evidence="3" id="KW-1185">Reference proteome</keyword>
<dbReference type="Proteomes" id="UP000501690">
    <property type="component" value="Linkage Group LG5"/>
</dbReference>
<protein>
    <submittedName>
        <fullName evidence="2">Uncharacterized protein</fullName>
    </submittedName>
</protein>
<name>A0A4D6LWE0_VIGUN</name>
<feature type="compositionally biased region" description="Polar residues" evidence="1">
    <location>
        <begin position="27"/>
        <end position="45"/>
    </location>
</feature>